<dbReference type="RefSeq" id="WP_035261346.1">
    <property type="nucleotide sequence ID" value="NZ_JFKE01000007.1"/>
</dbReference>
<dbReference type="InterPro" id="IPR008929">
    <property type="entry name" value="Chondroitin_lyas"/>
</dbReference>
<sequence length="387" mass="42918">MTFSRGVWVLVLAVSCQFLPAQSAIADTPIGPKFFIANSLGPGCTRDAKGRGPRVSAVNRAMGNLYKNSQAYVNELNRSTSLTAKKDAYVANWQPILFNAYAAAAKGDTRLARAIIDGLRRMAASGLYLNEKGLLTRKAALKVQCYKNGPNSPCPSHTPRFVARMYANLFIAAAVLQPFMTDEDRKIILPWFKAAHKKFVLPEVNAKSDGIYDFANNGLTQWAYAALTGDKRLAMRELAARKREFTKVIQTSGYIKDNSCRGVRALWYHTYGLDPALSYALVAREWGVDMFRDAKLGPRLQAAVQKTALGVTDYAAFRSVGNRGDSYSTNPKDAQKHIHQLALNLPLIAKREFGITLPSDRRYLELRRYEAYSSTSGLLASCYYSGR</sequence>
<evidence type="ECO:0000256" key="3">
    <source>
        <dbReference type="SAM" id="SignalP"/>
    </source>
</evidence>
<keyword evidence="6" id="KW-1185">Reference proteome</keyword>
<dbReference type="GO" id="GO:0042597">
    <property type="term" value="C:periplasmic space"/>
    <property type="evidence" value="ECO:0007669"/>
    <property type="project" value="InterPro"/>
</dbReference>
<dbReference type="EMBL" id="JFKE01000007">
    <property type="protein sequence ID" value="KAJ54532.1"/>
    <property type="molecule type" value="Genomic_DNA"/>
</dbReference>
<feature type="signal peptide" evidence="3">
    <location>
        <begin position="1"/>
        <end position="26"/>
    </location>
</feature>
<keyword evidence="1 3" id="KW-0732">Signal</keyword>
<dbReference type="SUPFAM" id="SSF48230">
    <property type="entry name" value="Chondroitin AC/alginate lyase"/>
    <property type="match status" value="1"/>
</dbReference>
<feature type="chain" id="PRO_5001559484" description="Alginate lyase domain-containing protein" evidence="3">
    <location>
        <begin position="27"/>
        <end position="387"/>
    </location>
</feature>
<dbReference type="PROSITE" id="PS51257">
    <property type="entry name" value="PROKAR_LIPOPROTEIN"/>
    <property type="match status" value="1"/>
</dbReference>
<dbReference type="Pfam" id="PF05426">
    <property type="entry name" value="Alginate_lyase"/>
    <property type="match status" value="1"/>
</dbReference>
<evidence type="ECO:0000256" key="1">
    <source>
        <dbReference type="ARBA" id="ARBA00022729"/>
    </source>
</evidence>
<gene>
    <name evidence="5" type="ORF">ACMU_17645</name>
</gene>
<reference evidence="5 6" key="1">
    <citation type="submission" date="2014-03" db="EMBL/GenBank/DDBJ databases">
        <title>Draft Genome Sequence of Actibacterium mucosum KCTC 23349, a Marine Alphaproteobacterium with Complex Ionic Requirements Isolated from Mediterranean Seawater at Malvarrosa Beach, Valencia, Spain.</title>
        <authorList>
            <person name="Arahal D.R."/>
            <person name="Shao Z."/>
            <person name="Lai Q."/>
            <person name="Pujalte M.J."/>
        </authorList>
    </citation>
    <scope>NUCLEOTIDE SEQUENCE [LARGE SCALE GENOMIC DNA]</scope>
    <source>
        <strain evidence="5 6">KCTC 23349</strain>
    </source>
</reference>
<evidence type="ECO:0000313" key="6">
    <source>
        <dbReference type="Proteomes" id="UP000026249"/>
    </source>
</evidence>
<dbReference type="Gene3D" id="1.50.10.100">
    <property type="entry name" value="Chondroitin AC/alginate lyase"/>
    <property type="match status" value="1"/>
</dbReference>
<comment type="caution">
    <text evidence="5">The sequence shown here is derived from an EMBL/GenBank/DDBJ whole genome shotgun (WGS) entry which is preliminary data.</text>
</comment>
<dbReference type="GO" id="GO:0016829">
    <property type="term" value="F:lyase activity"/>
    <property type="evidence" value="ECO:0007669"/>
    <property type="project" value="UniProtKB-KW"/>
</dbReference>
<evidence type="ECO:0000313" key="5">
    <source>
        <dbReference type="EMBL" id="KAJ54532.1"/>
    </source>
</evidence>
<feature type="domain" description="Alginate lyase" evidence="4">
    <location>
        <begin position="218"/>
        <end position="315"/>
    </location>
</feature>
<dbReference type="AlphaFoldDB" id="A0A037ZEH0"/>
<dbReference type="Proteomes" id="UP000026249">
    <property type="component" value="Unassembled WGS sequence"/>
</dbReference>
<proteinExistence type="predicted"/>
<dbReference type="InterPro" id="IPR008397">
    <property type="entry name" value="Alginate_lyase_dom"/>
</dbReference>
<evidence type="ECO:0000259" key="4">
    <source>
        <dbReference type="Pfam" id="PF05426"/>
    </source>
</evidence>
<protein>
    <recommendedName>
        <fullName evidence="4">Alginate lyase domain-containing protein</fullName>
    </recommendedName>
</protein>
<keyword evidence="2" id="KW-0456">Lyase</keyword>
<name>A0A037ZEH0_9RHOB</name>
<organism evidence="5 6">
    <name type="scientific">Actibacterium mucosum KCTC 23349</name>
    <dbReference type="NCBI Taxonomy" id="1454373"/>
    <lineage>
        <taxon>Bacteria</taxon>
        <taxon>Pseudomonadati</taxon>
        <taxon>Pseudomonadota</taxon>
        <taxon>Alphaproteobacteria</taxon>
        <taxon>Rhodobacterales</taxon>
        <taxon>Roseobacteraceae</taxon>
        <taxon>Actibacterium</taxon>
    </lineage>
</organism>
<dbReference type="OrthoDB" id="7831939at2"/>
<evidence type="ECO:0000256" key="2">
    <source>
        <dbReference type="ARBA" id="ARBA00023239"/>
    </source>
</evidence>
<accession>A0A037ZEH0</accession>